<keyword evidence="3" id="KW-1185">Reference proteome</keyword>
<evidence type="ECO:0000259" key="1">
    <source>
        <dbReference type="PROSITE" id="PS51186"/>
    </source>
</evidence>
<reference evidence="2" key="1">
    <citation type="submission" date="2022-08" db="EMBL/GenBank/DDBJ databases">
        <title>Genome sequence of Vagococcus luciliae DSM 112651.</title>
        <authorList>
            <person name="Juan G."/>
            <person name="Anja P."/>
            <person name="Rolf D."/>
            <person name="Kampfer P."/>
            <person name="Vilcinskas A."/>
        </authorList>
    </citation>
    <scope>NUCLEOTIDE SEQUENCE</scope>
    <source>
        <strain evidence="2">G314FT</strain>
    </source>
</reference>
<reference evidence="2" key="2">
    <citation type="submission" date="2022-08" db="EMBL/GenBank/DDBJ databases">
        <authorList>
            <person name="Poehlein A."/>
            <person name="Guzman J."/>
            <person name="Daniel R."/>
            <person name="Vilcinskas A."/>
        </authorList>
    </citation>
    <scope>NUCLEOTIDE SEQUENCE</scope>
    <source>
        <strain evidence="2">G314FT</strain>
    </source>
</reference>
<evidence type="ECO:0000313" key="3">
    <source>
        <dbReference type="Proteomes" id="UP001058273"/>
    </source>
</evidence>
<organism evidence="2 3">
    <name type="scientific">Vagococcus luciliae</name>
    <dbReference type="NCBI Taxonomy" id="2920380"/>
    <lineage>
        <taxon>Bacteria</taxon>
        <taxon>Bacillati</taxon>
        <taxon>Bacillota</taxon>
        <taxon>Bacilli</taxon>
        <taxon>Lactobacillales</taxon>
        <taxon>Enterococcaceae</taxon>
        <taxon>Vagococcus</taxon>
    </lineage>
</organism>
<name>A0ABY5P220_9ENTE</name>
<dbReference type="Gene3D" id="3.40.630.30">
    <property type="match status" value="1"/>
</dbReference>
<dbReference type="RefSeq" id="WP_257701317.1">
    <property type="nucleotide sequence ID" value="NZ_CP102451.1"/>
</dbReference>
<evidence type="ECO:0000313" key="2">
    <source>
        <dbReference type="EMBL" id="UUV99873.1"/>
    </source>
</evidence>
<dbReference type="Pfam" id="PF00583">
    <property type="entry name" value="Acetyltransf_1"/>
    <property type="match status" value="1"/>
</dbReference>
<gene>
    <name evidence="2" type="ORF">G314FT_20420</name>
</gene>
<dbReference type="SUPFAM" id="SSF55729">
    <property type="entry name" value="Acyl-CoA N-acyltransferases (Nat)"/>
    <property type="match status" value="1"/>
</dbReference>
<sequence>MIYTRLAKREDVPQIMTIIEEAKEVLRKTGSPQWQEGKPDESLIYSDIEENYGYVLVYNNDVVGYLAMINQEDKDYSILDNWIQTNDYVVIHRVAISSNYQGKGLASYFFSNSISIALSQGYQSVRIDTHRMNKTMQNLLEKFNFAYRGLVLVDSTIDRERLAYELVMTS</sequence>
<proteinExistence type="predicted"/>
<dbReference type="PROSITE" id="PS51186">
    <property type="entry name" value="GNAT"/>
    <property type="match status" value="1"/>
</dbReference>
<dbReference type="InterPro" id="IPR016181">
    <property type="entry name" value="Acyl_CoA_acyltransferase"/>
</dbReference>
<protein>
    <recommendedName>
        <fullName evidence="1">N-acetyltransferase domain-containing protein</fullName>
    </recommendedName>
</protein>
<dbReference type="Proteomes" id="UP001058273">
    <property type="component" value="Chromosome"/>
</dbReference>
<accession>A0ABY5P220</accession>
<dbReference type="EMBL" id="CP102451">
    <property type="protein sequence ID" value="UUV99873.1"/>
    <property type="molecule type" value="Genomic_DNA"/>
</dbReference>
<feature type="domain" description="N-acetyltransferase" evidence="1">
    <location>
        <begin position="2"/>
        <end position="170"/>
    </location>
</feature>
<dbReference type="InterPro" id="IPR000182">
    <property type="entry name" value="GNAT_dom"/>
</dbReference>
<dbReference type="CDD" id="cd04301">
    <property type="entry name" value="NAT_SF"/>
    <property type="match status" value="1"/>
</dbReference>